<name>E1ZTH6_CHLVA</name>
<keyword evidence="4" id="KW-1185">Reference proteome</keyword>
<protein>
    <recommendedName>
        <fullName evidence="2">SCP domain-containing protein</fullName>
    </recommendedName>
</protein>
<evidence type="ECO:0000256" key="1">
    <source>
        <dbReference type="SAM" id="SignalP"/>
    </source>
</evidence>
<feature type="domain" description="SCP" evidence="2">
    <location>
        <begin position="32"/>
        <end position="136"/>
    </location>
</feature>
<dbReference type="SMART" id="SM00198">
    <property type="entry name" value="SCP"/>
    <property type="match status" value="1"/>
</dbReference>
<dbReference type="InParanoid" id="E1ZTH6"/>
<gene>
    <name evidence="3" type="ORF">CHLNCDRAFT_141739</name>
</gene>
<dbReference type="Pfam" id="PF00188">
    <property type="entry name" value="CAP"/>
    <property type="match status" value="1"/>
</dbReference>
<dbReference type="SUPFAM" id="SSF55797">
    <property type="entry name" value="PR-1-like"/>
    <property type="match status" value="1"/>
</dbReference>
<dbReference type="AlphaFoldDB" id="E1ZTH6"/>
<evidence type="ECO:0000313" key="3">
    <source>
        <dbReference type="EMBL" id="EFN50810.1"/>
    </source>
</evidence>
<sequence>MPRAWQAVLYMLVALACGARSSMGCGLEGTQAEIDAMLNLTNYHRSLHGSPPLVWNDSLAATAKDWSEQCTINHSEGKYYDGNYGENTPATTLPSASLAITAIPCTSQPTTSCPAPAATSTSLSAFTAASQTTSIS</sequence>
<dbReference type="Proteomes" id="UP000008141">
    <property type="component" value="Unassembled WGS sequence"/>
</dbReference>
<dbReference type="Gene3D" id="3.40.33.10">
    <property type="entry name" value="CAP"/>
    <property type="match status" value="1"/>
</dbReference>
<accession>E1ZTH6</accession>
<keyword evidence="1" id="KW-0732">Signal</keyword>
<dbReference type="InterPro" id="IPR014044">
    <property type="entry name" value="CAP_dom"/>
</dbReference>
<reference evidence="3 4" key="1">
    <citation type="journal article" date="2010" name="Plant Cell">
        <title>The Chlorella variabilis NC64A genome reveals adaptation to photosymbiosis, coevolution with viruses, and cryptic sex.</title>
        <authorList>
            <person name="Blanc G."/>
            <person name="Duncan G."/>
            <person name="Agarkova I."/>
            <person name="Borodovsky M."/>
            <person name="Gurnon J."/>
            <person name="Kuo A."/>
            <person name="Lindquist E."/>
            <person name="Lucas S."/>
            <person name="Pangilinan J."/>
            <person name="Polle J."/>
            <person name="Salamov A."/>
            <person name="Terry A."/>
            <person name="Yamada T."/>
            <person name="Dunigan D.D."/>
            <person name="Grigoriev I.V."/>
            <person name="Claverie J.M."/>
            <person name="Van Etten J.L."/>
        </authorList>
    </citation>
    <scope>NUCLEOTIDE SEQUENCE [LARGE SCALE GENOMIC DNA]</scope>
    <source>
        <strain evidence="3 4">NC64A</strain>
    </source>
</reference>
<dbReference type="PROSITE" id="PS51257">
    <property type="entry name" value="PROKAR_LIPOPROTEIN"/>
    <property type="match status" value="1"/>
</dbReference>
<proteinExistence type="predicted"/>
<evidence type="ECO:0000259" key="2">
    <source>
        <dbReference type="SMART" id="SM00198"/>
    </source>
</evidence>
<organism evidence="4">
    <name type="scientific">Chlorella variabilis</name>
    <name type="common">Green alga</name>
    <dbReference type="NCBI Taxonomy" id="554065"/>
    <lineage>
        <taxon>Eukaryota</taxon>
        <taxon>Viridiplantae</taxon>
        <taxon>Chlorophyta</taxon>
        <taxon>core chlorophytes</taxon>
        <taxon>Trebouxiophyceae</taxon>
        <taxon>Chlorellales</taxon>
        <taxon>Chlorellaceae</taxon>
        <taxon>Chlorella clade</taxon>
        <taxon>Chlorella</taxon>
    </lineage>
</organism>
<dbReference type="KEGG" id="cvr:CHLNCDRAFT_141739"/>
<dbReference type="EMBL" id="GL433872">
    <property type="protein sequence ID" value="EFN50810.1"/>
    <property type="molecule type" value="Genomic_DNA"/>
</dbReference>
<dbReference type="InterPro" id="IPR035940">
    <property type="entry name" value="CAP_sf"/>
</dbReference>
<dbReference type="OrthoDB" id="337038at2759"/>
<dbReference type="RefSeq" id="XP_005842912.1">
    <property type="nucleotide sequence ID" value="XM_005842850.1"/>
</dbReference>
<evidence type="ECO:0000313" key="4">
    <source>
        <dbReference type="Proteomes" id="UP000008141"/>
    </source>
</evidence>
<feature type="chain" id="PRO_5003156087" description="SCP domain-containing protein" evidence="1">
    <location>
        <begin position="19"/>
        <end position="136"/>
    </location>
</feature>
<feature type="signal peptide" evidence="1">
    <location>
        <begin position="1"/>
        <end position="18"/>
    </location>
</feature>
<dbReference type="GeneID" id="17350267"/>